<protein>
    <recommendedName>
        <fullName evidence="14">Benzoate 4-monooxygenase</fullName>
    </recommendedName>
</protein>
<feature type="transmembrane region" description="Helical" evidence="11">
    <location>
        <begin position="12"/>
        <end position="31"/>
    </location>
</feature>
<evidence type="ECO:0000256" key="4">
    <source>
        <dbReference type="ARBA" id="ARBA00022617"/>
    </source>
</evidence>
<evidence type="ECO:0000256" key="1">
    <source>
        <dbReference type="ARBA" id="ARBA00001971"/>
    </source>
</evidence>
<evidence type="ECO:0000313" key="12">
    <source>
        <dbReference type="EMBL" id="CAE6473707.1"/>
    </source>
</evidence>
<dbReference type="GO" id="GO:0004497">
    <property type="term" value="F:monooxygenase activity"/>
    <property type="evidence" value="ECO:0007669"/>
    <property type="project" value="UniProtKB-KW"/>
</dbReference>
<dbReference type="EMBL" id="CAJMWR010003905">
    <property type="protein sequence ID" value="CAE6473707.1"/>
    <property type="molecule type" value="Genomic_DNA"/>
</dbReference>
<dbReference type="InterPro" id="IPR002401">
    <property type="entry name" value="Cyt_P450_E_grp-I"/>
</dbReference>
<keyword evidence="11" id="KW-1133">Transmembrane helix</keyword>
<dbReference type="PANTHER" id="PTHR24305:SF29">
    <property type="entry name" value="BENZOATE-PARA-HYDROXYLASE"/>
    <property type="match status" value="1"/>
</dbReference>
<comment type="pathway">
    <text evidence="2">Secondary metabolite biosynthesis.</text>
</comment>
<dbReference type="Gene3D" id="1.10.630.10">
    <property type="entry name" value="Cytochrome P450"/>
    <property type="match status" value="1"/>
</dbReference>
<dbReference type="PRINTS" id="PR00385">
    <property type="entry name" value="P450"/>
</dbReference>
<dbReference type="PROSITE" id="PS00086">
    <property type="entry name" value="CYTOCHROME_P450"/>
    <property type="match status" value="1"/>
</dbReference>
<dbReference type="GO" id="GO:0016705">
    <property type="term" value="F:oxidoreductase activity, acting on paired donors, with incorporation or reduction of molecular oxygen"/>
    <property type="evidence" value="ECO:0007669"/>
    <property type="project" value="InterPro"/>
</dbReference>
<dbReference type="SUPFAM" id="SSF48264">
    <property type="entry name" value="Cytochrome P450"/>
    <property type="match status" value="1"/>
</dbReference>
<keyword evidence="7 9" id="KW-0408">Iron</keyword>
<dbReference type="AlphaFoldDB" id="A0A8H3C5I6"/>
<evidence type="ECO:0000256" key="10">
    <source>
        <dbReference type="RuleBase" id="RU000461"/>
    </source>
</evidence>
<keyword evidence="8 10" id="KW-0503">Monooxygenase</keyword>
<dbReference type="InterPro" id="IPR017972">
    <property type="entry name" value="Cyt_P450_CS"/>
</dbReference>
<evidence type="ECO:0000256" key="5">
    <source>
        <dbReference type="ARBA" id="ARBA00022723"/>
    </source>
</evidence>
<comment type="similarity">
    <text evidence="3 10">Belongs to the cytochrome P450 family.</text>
</comment>
<keyword evidence="11" id="KW-0812">Transmembrane</keyword>
<evidence type="ECO:0008006" key="14">
    <source>
        <dbReference type="Google" id="ProtNLM"/>
    </source>
</evidence>
<organism evidence="12 13">
    <name type="scientific">Rhizoctonia solani</name>
    <dbReference type="NCBI Taxonomy" id="456999"/>
    <lineage>
        <taxon>Eukaryota</taxon>
        <taxon>Fungi</taxon>
        <taxon>Dikarya</taxon>
        <taxon>Basidiomycota</taxon>
        <taxon>Agaricomycotina</taxon>
        <taxon>Agaricomycetes</taxon>
        <taxon>Cantharellales</taxon>
        <taxon>Ceratobasidiaceae</taxon>
        <taxon>Rhizoctonia</taxon>
    </lineage>
</organism>
<dbReference type="InterPro" id="IPR036396">
    <property type="entry name" value="Cyt_P450_sf"/>
</dbReference>
<dbReference type="GO" id="GO:0005506">
    <property type="term" value="F:iron ion binding"/>
    <property type="evidence" value="ECO:0007669"/>
    <property type="project" value="InterPro"/>
</dbReference>
<dbReference type="InterPro" id="IPR001128">
    <property type="entry name" value="Cyt_P450"/>
</dbReference>
<dbReference type="Pfam" id="PF00067">
    <property type="entry name" value="p450"/>
    <property type="match status" value="1"/>
</dbReference>
<evidence type="ECO:0000313" key="13">
    <source>
        <dbReference type="Proteomes" id="UP000663840"/>
    </source>
</evidence>
<dbReference type="InterPro" id="IPR050121">
    <property type="entry name" value="Cytochrome_P450_monoxygenase"/>
</dbReference>
<dbReference type="GO" id="GO:0020037">
    <property type="term" value="F:heme binding"/>
    <property type="evidence" value="ECO:0007669"/>
    <property type="project" value="InterPro"/>
</dbReference>
<evidence type="ECO:0000256" key="3">
    <source>
        <dbReference type="ARBA" id="ARBA00010617"/>
    </source>
</evidence>
<comment type="caution">
    <text evidence="12">The sequence shown here is derived from an EMBL/GenBank/DDBJ whole genome shotgun (WGS) entry which is preliminary data.</text>
</comment>
<evidence type="ECO:0000256" key="6">
    <source>
        <dbReference type="ARBA" id="ARBA00023002"/>
    </source>
</evidence>
<accession>A0A8H3C5I6</accession>
<dbReference type="Proteomes" id="UP000663840">
    <property type="component" value="Unassembled WGS sequence"/>
</dbReference>
<gene>
    <name evidence="12" type="ORF">RDB_LOCUS120216</name>
</gene>
<keyword evidence="11" id="KW-0472">Membrane</keyword>
<evidence type="ECO:0000256" key="2">
    <source>
        <dbReference type="ARBA" id="ARBA00005179"/>
    </source>
</evidence>
<evidence type="ECO:0000256" key="7">
    <source>
        <dbReference type="ARBA" id="ARBA00023004"/>
    </source>
</evidence>
<dbReference type="PANTHER" id="PTHR24305">
    <property type="entry name" value="CYTOCHROME P450"/>
    <property type="match status" value="1"/>
</dbReference>
<keyword evidence="4 9" id="KW-0349">Heme</keyword>
<dbReference type="PRINTS" id="PR00463">
    <property type="entry name" value="EP450I"/>
</dbReference>
<dbReference type="CDD" id="cd11061">
    <property type="entry name" value="CYP67-like"/>
    <property type="match status" value="1"/>
</dbReference>
<comment type="cofactor">
    <cofactor evidence="1 9">
        <name>heme</name>
        <dbReference type="ChEBI" id="CHEBI:30413"/>
    </cofactor>
</comment>
<name>A0A8H3C5I6_9AGAM</name>
<evidence type="ECO:0000256" key="8">
    <source>
        <dbReference type="ARBA" id="ARBA00023033"/>
    </source>
</evidence>
<evidence type="ECO:0000256" key="11">
    <source>
        <dbReference type="SAM" id="Phobius"/>
    </source>
</evidence>
<evidence type="ECO:0000256" key="9">
    <source>
        <dbReference type="PIRSR" id="PIRSR602401-1"/>
    </source>
</evidence>
<feature type="binding site" description="axial binding residue" evidence="9">
    <location>
        <position position="490"/>
    </location>
    <ligand>
        <name>heme</name>
        <dbReference type="ChEBI" id="CHEBI:30413"/>
    </ligand>
    <ligandPart>
        <name>Fe</name>
        <dbReference type="ChEBI" id="CHEBI:18248"/>
    </ligandPart>
</feature>
<keyword evidence="5 9" id="KW-0479">Metal-binding</keyword>
<sequence>MFIETTQISGAHCCAAAGVLLITYYVVPYLLDPHNYRRRFSGPWLASFTGSWLANSATSGRHYQNLLELHNKYGKFVRVGPNHISIADADALEVVYGHSSGTLKSEFYDAFHNGKEDIFNSREKAIHTMKRKRIANIFSPQNIVAFEPRVRVHIRRLCAQLDMRCKQAFMGNSGFNWVAKDGRAVINSSLQFAYLTFDIISDLALGLPFGMVEGQKDSTPAFLSLTSKKNVEGMSPIHFIAAGGKGAMALGSYPPWVQKMLLYGTPWHIPDLIVRRNFLKTVKAAVNARVSRIEREGQSDKERGVDLLDKLFEVKNVDGSPLTREEIDSEALVTLGAGSDTTANSLAAMSYYIASNSEIKRKLQQELDLIDMDSVVDQDDLDEDQSGHAIPRFEQVKNLPYLNACVKETLRLYSTVGAGLPRVVPEGKNLTIAGQTFNAGSVISISSYCTNRSSVWGSDAEAYRPERWLEDESASLNKYFVAFSIGPRGCVGRNLANMNLLLIASAFFRRYDIDLATPATKLVVDEGLSAVFTEVVGELPDPVLNRTVVNKAK</sequence>
<proteinExistence type="inferred from homology"/>
<keyword evidence="6 10" id="KW-0560">Oxidoreductase</keyword>
<reference evidence="12" key="1">
    <citation type="submission" date="2021-01" db="EMBL/GenBank/DDBJ databases">
        <authorList>
            <person name="Kaushik A."/>
        </authorList>
    </citation>
    <scope>NUCLEOTIDE SEQUENCE</scope>
    <source>
        <strain evidence="12">AG1-1A</strain>
    </source>
</reference>